<dbReference type="Proteomes" id="UP000295334">
    <property type="component" value="Unassembled WGS sequence"/>
</dbReference>
<dbReference type="RefSeq" id="WP_131449992.1">
    <property type="nucleotide sequence ID" value="NZ_SJZI01000046.1"/>
</dbReference>
<protein>
    <submittedName>
        <fullName evidence="2">Chloramphenicol acetyltransferase</fullName>
    </submittedName>
</protein>
<dbReference type="SMART" id="SM01059">
    <property type="entry name" value="CAT"/>
    <property type="match status" value="1"/>
</dbReference>
<dbReference type="InterPro" id="IPR001707">
    <property type="entry name" value="Cmp_AcTrfase"/>
</dbReference>
<evidence type="ECO:0000256" key="1">
    <source>
        <dbReference type="PIRSR" id="PIRSR000440-1"/>
    </source>
</evidence>
<dbReference type="GO" id="GO:0008811">
    <property type="term" value="F:chloramphenicol O-acetyltransferase activity"/>
    <property type="evidence" value="ECO:0007669"/>
    <property type="project" value="InterPro"/>
</dbReference>
<keyword evidence="3" id="KW-1185">Reference proteome</keyword>
<dbReference type="OrthoDB" id="9801766at2"/>
<evidence type="ECO:0000313" key="3">
    <source>
        <dbReference type="Proteomes" id="UP000295334"/>
    </source>
</evidence>
<proteinExistence type="predicted"/>
<dbReference type="PANTHER" id="PTHR38474:SF1">
    <property type="entry name" value="SLR0299 PROTEIN"/>
    <property type="match status" value="1"/>
</dbReference>
<evidence type="ECO:0000313" key="2">
    <source>
        <dbReference type="EMBL" id="TCJ13336.1"/>
    </source>
</evidence>
<dbReference type="Pfam" id="PF00302">
    <property type="entry name" value="CAT"/>
    <property type="match status" value="1"/>
</dbReference>
<gene>
    <name evidence="2" type="ORF">EPD60_13170</name>
</gene>
<dbReference type="EMBL" id="SJZI01000046">
    <property type="protein sequence ID" value="TCJ13336.1"/>
    <property type="molecule type" value="Genomic_DNA"/>
</dbReference>
<name>A0A4V2NVG1_9BACT</name>
<organism evidence="2 3">
    <name type="scientific">Flaviaesturariibacter flavus</name>
    <dbReference type="NCBI Taxonomy" id="2502780"/>
    <lineage>
        <taxon>Bacteria</taxon>
        <taxon>Pseudomonadati</taxon>
        <taxon>Bacteroidota</taxon>
        <taxon>Chitinophagia</taxon>
        <taxon>Chitinophagales</taxon>
        <taxon>Chitinophagaceae</taxon>
        <taxon>Flaviaestuariibacter</taxon>
    </lineage>
</organism>
<dbReference type="AlphaFoldDB" id="A0A4V2NVG1"/>
<dbReference type="Gene3D" id="3.30.559.10">
    <property type="entry name" value="Chloramphenicol acetyltransferase-like domain"/>
    <property type="match status" value="1"/>
</dbReference>
<accession>A0A4V2NVG1</accession>
<dbReference type="PIRSF" id="PIRSF000440">
    <property type="entry name" value="CAT"/>
    <property type="match status" value="1"/>
</dbReference>
<dbReference type="InterPro" id="IPR023213">
    <property type="entry name" value="CAT-like_dom_sf"/>
</dbReference>
<sequence>MKQIDLESWNRKEHFDFFSSLKSPFFGITAEVDCTNAYAWCRAEGHSFFATYLHRSMVAVNDVPAFRLRLFDGAVYETDTIHAGTTIGREDGTFAFSMITYSPRFSEFLESMQQEIAEVKNSTGLRRHVENGRKDFIRHSTVPWLSFTAILHPTNLDQQESIPKITFGKFREQDGRKWMPVSVEAHHGLMDGLHIGQYFKRFQELLNQ</sequence>
<comment type="caution">
    <text evidence="2">The sequence shown here is derived from an EMBL/GenBank/DDBJ whole genome shotgun (WGS) entry which is preliminary data.</text>
</comment>
<dbReference type="PANTHER" id="PTHR38474">
    <property type="entry name" value="SLR0299 PROTEIN"/>
    <property type="match status" value="1"/>
</dbReference>
<dbReference type="SUPFAM" id="SSF52777">
    <property type="entry name" value="CoA-dependent acyltransferases"/>
    <property type="match status" value="1"/>
</dbReference>
<reference evidence="2 3" key="1">
    <citation type="submission" date="2019-03" db="EMBL/GenBank/DDBJ databases">
        <authorList>
            <person name="Kim M.K.M."/>
        </authorList>
    </citation>
    <scope>NUCLEOTIDE SEQUENCE [LARGE SCALE GENOMIC DNA]</scope>
    <source>
        <strain evidence="2 3">17J68-12</strain>
    </source>
</reference>
<feature type="active site" description="Proton acceptor" evidence="1">
    <location>
        <position position="187"/>
    </location>
</feature>
<keyword evidence="2" id="KW-0808">Transferase</keyword>